<dbReference type="PANTHER" id="PTHR20837:SF0">
    <property type="entry name" value="COILED-COIL AND C2 DOMAIN-CONTAINING PROTEIN 2A"/>
    <property type="match status" value="1"/>
</dbReference>
<dbReference type="PANTHER" id="PTHR20837">
    <property type="entry name" value="CENTROSOMAL PROTEIN-RELATED"/>
    <property type="match status" value="1"/>
</dbReference>
<dbReference type="Proteomes" id="UP001626550">
    <property type="component" value="Unassembled WGS sequence"/>
</dbReference>
<name>A0ABD2Q4B4_9PLAT</name>
<evidence type="ECO:0000313" key="2">
    <source>
        <dbReference type="Proteomes" id="UP001626550"/>
    </source>
</evidence>
<dbReference type="AlphaFoldDB" id="A0ABD2Q4B4"/>
<protein>
    <submittedName>
        <fullName evidence="1">Coiled-coil and C2 domain-containing protein 2A</fullName>
    </submittedName>
</protein>
<gene>
    <name evidence="1" type="primary">CC2D2A_3</name>
    <name evidence="1" type="ORF">Ciccas_006948</name>
</gene>
<organism evidence="1 2">
    <name type="scientific">Cichlidogyrus casuarinus</name>
    <dbReference type="NCBI Taxonomy" id="1844966"/>
    <lineage>
        <taxon>Eukaryota</taxon>
        <taxon>Metazoa</taxon>
        <taxon>Spiralia</taxon>
        <taxon>Lophotrochozoa</taxon>
        <taxon>Platyhelminthes</taxon>
        <taxon>Monogenea</taxon>
        <taxon>Monopisthocotylea</taxon>
        <taxon>Dactylogyridea</taxon>
        <taxon>Ancyrocephalidae</taxon>
        <taxon>Cichlidogyrus</taxon>
    </lineage>
</organism>
<proteinExistence type="predicted"/>
<accession>A0ABD2Q4B4</accession>
<dbReference type="EMBL" id="JBJKFK010001000">
    <property type="protein sequence ID" value="KAL3314435.1"/>
    <property type="molecule type" value="Genomic_DNA"/>
</dbReference>
<comment type="caution">
    <text evidence="1">The sequence shown here is derived from an EMBL/GenBank/DDBJ whole genome shotgun (WGS) entry which is preliminary data.</text>
</comment>
<evidence type="ECO:0000313" key="1">
    <source>
        <dbReference type="EMBL" id="KAL3314435.1"/>
    </source>
</evidence>
<sequence>MEQRDTYSVFVSLFEAVSCKLVARLPADLDTLDSVEDVILISVYDETMYQSNETEKGKFGATLMTMAGKFGSTSRSSGDMGQAKEPSSATIVQNIERRWLGGIELPFSTVYANMKVDGKMRLSIPVILMGYEMNALNPNSYLSLYVTLDPCVQTNEPLREKLPTFETDKLLEAVQFWEAQAIKKSPKDSNRVFRATVMNSNCQEILACRFLTPLNPPQELIHGETTGLSLEQSIVPRKAQLAILN</sequence>
<keyword evidence="2" id="KW-1185">Reference proteome</keyword>
<reference evidence="1 2" key="1">
    <citation type="submission" date="2024-11" db="EMBL/GenBank/DDBJ databases">
        <title>Adaptive evolution of stress response genes in parasites aligns with host niche diversity.</title>
        <authorList>
            <person name="Hahn C."/>
            <person name="Resl P."/>
        </authorList>
    </citation>
    <scope>NUCLEOTIDE SEQUENCE [LARGE SCALE GENOMIC DNA]</scope>
    <source>
        <strain evidence="1">EGGRZ-B1_66</strain>
        <tissue evidence="1">Body</tissue>
    </source>
</reference>
<dbReference type="InterPro" id="IPR052434">
    <property type="entry name" value="Tectonic-like_complex_comp"/>
</dbReference>